<dbReference type="EMBL" id="CAUYUJ010014257">
    <property type="protein sequence ID" value="CAK0838918.1"/>
    <property type="molecule type" value="Genomic_DNA"/>
</dbReference>
<accession>A0ABN9T2C9</accession>
<feature type="compositionally biased region" description="Basic and acidic residues" evidence="1">
    <location>
        <begin position="78"/>
        <end position="93"/>
    </location>
</feature>
<feature type="region of interest" description="Disordered" evidence="1">
    <location>
        <begin position="1"/>
        <end position="277"/>
    </location>
</feature>
<name>A0ABN9T2C9_9DINO</name>
<organism evidence="2 3">
    <name type="scientific">Prorocentrum cordatum</name>
    <dbReference type="NCBI Taxonomy" id="2364126"/>
    <lineage>
        <taxon>Eukaryota</taxon>
        <taxon>Sar</taxon>
        <taxon>Alveolata</taxon>
        <taxon>Dinophyceae</taxon>
        <taxon>Prorocentrales</taxon>
        <taxon>Prorocentraceae</taxon>
        <taxon>Prorocentrum</taxon>
    </lineage>
</organism>
<keyword evidence="3" id="KW-1185">Reference proteome</keyword>
<evidence type="ECO:0000313" key="2">
    <source>
        <dbReference type="EMBL" id="CAK0838918.1"/>
    </source>
</evidence>
<protein>
    <submittedName>
        <fullName evidence="2">Uncharacterized protein</fullName>
    </submittedName>
</protein>
<evidence type="ECO:0000313" key="3">
    <source>
        <dbReference type="Proteomes" id="UP001189429"/>
    </source>
</evidence>
<feature type="compositionally biased region" description="Basic and acidic residues" evidence="1">
    <location>
        <begin position="103"/>
        <end position="116"/>
    </location>
</feature>
<sequence length="455" mass="49714">MPEGVLVDARERMEGRPGAPAKSWRAPNGRAQSILLAHRRGHREPKSHPGAGLRGKPDGDGTGPDRERRGHPCTGLRGKLDGEGTASEREPRGHPSTCLRGELGGERTGPDRETTGRPDTGLRGMFGGDPTASPRATQAATQALACEASSAARARAPIVSTGEGTGRDRPPFPALASARSAAGRVPWSGTGASPSYDQRVNADKLRQDQARDENKDIGSEAKNKEEEWEAGSLRQEEQQQEKGEDRDEGPRQDEKQECGKGGQRHAQYEANRPEMEKGLEGVKTALKILREYYAKDAAHDAAEGASAGVISLLEVVESDFSKLLAEMTATETTSQADYDRETRESQLLKTTKDQDVAYKTKEHKQLDKNLAEDTAERSSVQTELSAIMDYKAKIQEMCVAKAEPYAESKRRREEEISGLKEALQILEGESVLIQRRLRGFKRRQGIVTSKIALTL</sequence>
<dbReference type="Proteomes" id="UP001189429">
    <property type="component" value="Unassembled WGS sequence"/>
</dbReference>
<feature type="compositionally biased region" description="Basic and acidic residues" evidence="1">
    <location>
        <begin position="234"/>
        <end position="258"/>
    </location>
</feature>
<evidence type="ECO:0000256" key="1">
    <source>
        <dbReference type="SAM" id="MobiDB-lite"/>
    </source>
</evidence>
<proteinExistence type="predicted"/>
<reference evidence="2" key="1">
    <citation type="submission" date="2023-10" db="EMBL/GenBank/DDBJ databases">
        <authorList>
            <person name="Chen Y."/>
            <person name="Shah S."/>
            <person name="Dougan E. K."/>
            <person name="Thang M."/>
            <person name="Chan C."/>
        </authorList>
    </citation>
    <scope>NUCLEOTIDE SEQUENCE [LARGE SCALE GENOMIC DNA]</scope>
</reference>
<feature type="compositionally biased region" description="Basic and acidic residues" evidence="1">
    <location>
        <begin position="55"/>
        <end position="70"/>
    </location>
</feature>
<gene>
    <name evidence="2" type="ORF">PCOR1329_LOCUS34753</name>
</gene>
<feature type="compositionally biased region" description="Low complexity" evidence="1">
    <location>
        <begin position="136"/>
        <end position="156"/>
    </location>
</feature>
<feature type="compositionally biased region" description="Basic and acidic residues" evidence="1">
    <location>
        <begin position="200"/>
        <end position="225"/>
    </location>
</feature>
<comment type="caution">
    <text evidence="2">The sequence shown here is derived from an EMBL/GenBank/DDBJ whole genome shotgun (WGS) entry which is preliminary data.</text>
</comment>